<comment type="catalytic activity">
    <reaction evidence="8">
        <text>adenosine + phosphate = alpha-D-ribose 1-phosphate + adenine</text>
        <dbReference type="Rhea" id="RHEA:27642"/>
        <dbReference type="ChEBI" id="CHEBI:16335"/>
        <dbReference type="ChEBI" id="CHEBI:16708"/>
        <dbReference type="ChEBI" id="CHEBI:43474"/>
        <dbReference type="ChEBI" id="CHEBI:57720"/>
        <dbReference type="EC" id="2.4.2.1"/>
    </reaction>
    <physiologicalReaction direction="left-to-right" evidence="8">
        <dbReference type="Rhea" id="RHEA:27643"/>
    </physiologicalReaction>
</comment>
<dbReference type="RefSeq" id="WP_169403597.1">
    <property type="nucleotide sequence ID" value="NZ_JAADJU010000006.1"/>
</dbReference>
<reference evidence="11 12" key="2">
    <citation type="submission" date="2020-06" db="EMBL/GenBank/DDBJ databases">
        <title>Polyphasic characterization of a Rahnella strain isolated from tree sap.</title>
        <authorList>
            <person name="Kim I.S."/>
        </authorList>
    </citation>
    <scope>NUCLEOTIDE SEQUENCE [LARGE SCALE GENOMIC DNA]</scope>
    <source>
        <strain evidence="11 12">SAP-1</strain>
    </source>
</reference>
<comment type="similarity">
    <text evidence="2 10">Belongs to the purine nucleoside phosphorylase YfiH/LACC1 family.</text>
</comment>
<comment type="catalytic activity">
    <reaction evidence="1">
        <text>inosine + phosphate = alpha-D-ribose 1-phosphate + hypoxanthine</text>
        <dbReference type="Rhea" id="RHEA:27646"/>
        <dbReference type="ChEBI" id="CHEBI:17368"/>
        <dbReference type="ChEBI" id="CHEBI:17596"/>
        <dbReference type="ChEBI" id="CHEBI:43474"/>
        <dbReference type="ChEBI" id="CHEBI:57720"/>
        <dbReference type="EC" id="2.4.2.1"/>
    </reaction>
    <physiologicalReaction direction="left-to-right" evidence="1">
        <dbReference type="Rhea" id="RHEA:27647"/>
    </physiologicalReaction>
</comment>
<dbReference type="PANTHER" id="PTHR30616:SF2">
    <property type="entry name" value="PURINE NUCLEOSIDE PHOSPHORYLASE LACC1"/>
    <property type="match status" value="1"/>
</dbReference>
<evidence type="ECO:0000256" key="8">
    <source>
        <dbReference type="ARBA" id="ARBA00048968"/>
    </source>
</evidence>
<organism evidence="11 12">
    <name type="scientific">Rouxiella aceris</name>
    <dbReference type="NCBI Taxonomy" id="2703884"/>
    <lineage>
        <taxon>Bacteria</taxon>
        <taxon>Pseudomonadati</taxon>
        <taxon>Pseudomonadota</taxon>
        <taxon>Gammaproteobacteria</taxon>
        <taxon>Enterobacterales</taxon>
        <taxon>Yersiniaceae</taxon>
        <taxon>Rouxiella</taxon>
    </lineage>
</organism>
<evidence type="ECO:0000256" key="7">
    <source>
        <dbReference type="ARBA" id="ARBA00047989"/>
    </source>
</evidence>
<dbReference type="GO" id="GO:0017061">
    <property type="term" value="F:S-methyl-5-thioadenosine phosphorylase activity"/>
    <property type="evidence" value="ECO:0007669"/>
    <property type="project" value="UniProtKB-EC"/>
</dbReference>
<proteinExistence type="inferred from homology"/>
<evidence type="ECO:0000256" key="5">
    <source>
        <dbReference type="ARBA" id="ARBA00022801"/>
    </source>
</evidence>
<comment type="caution">
    <text evidence="11">The sequence shown here is derived from an EMBL/GenBank/DDBJ whole genome shotgun (WGS) entry which is preliminary data.</text>
</comment>
<dbReference type="EMBL" id="JAADJU010000006">
    <property type="protein sequence ID" value="NMP27900.1"/>
    <property type="molecule type" value="Genomic_DNA"/>
</dbReference>
<keyword evidence="3" id="KW-0808">Transferase</keyword>
<keyword evidence="11" id="KW-0560">Oxidoreductase</keyword>
<dbReference type="SUPFAM" id="SSF64438">
    <property type="entry name" value="CNF1/YfiH-like putative cysteine hydrolases"/>
    <property type="match status" value="1"/>
</dbReference>
<protein>
    <recommendedName>
        <fullName evidence="10">Purine nucleoside phosphorylase</fullName>
    </recommendedName>
</protein>
<comment type="catalytic activity">
    <reaction evidence="7">
        <text>adenosine + H2O + H(+) = inosine + NH4(+)</text>
        <dbReference type="Rhea" id="RHEA:24408"/>
        <dbReference type="ChEBI" id="CHEBI:15377"/>
        <dbReference type="ChEBI" id="CHEBI:15378"/>
        <dbReference type="ChEBI" id="CHEBI:16335"/>
        <dbReference type="ChEBI" id="CHEBI:17596"/>
        <dbReference type="ChEBI" id="CHEBI:28938"/>
        <dbReference type="EC" id="3.5.4.4"/>
    </reaction>
    <physiologicalReaction direction="left-to-right" evidence="7">
        <dbReference type="Rhea" id="RHEA:24409"/>
    </physiologicalReaction>
</comment>
<dbReference type="CDD" id="cd16833">
    <property type="entry name" value="YfiH"/>
    <property type="match status" value="1"/>
</dbReference>
<keyword evidence="12" id="KW-1185">Reference proteome</keyword>
<accession>A0A848MLH5</accession>
<dbReference type="InterPro" id="IPR003730">
    <property type="entry name" value="Cu_polyphenol_OxRdtase"/>
</dbReference>
<dbReference type="InterPro" id="IPR038371">
    <property type="entry name" value="Cu_polyphenol_OxRdtase_sf"/>
</dbReference>
<dbReference type="InterPro" id="IPR011324">
    <property type="entry name" value="Cytotoxic_necrot_fac-like_cat"/>
</dbReference>
<dbReference type="AlphaFoldDB" id="A0A848MLH5"/>
<evidence type="ECO:0000313" key="11">
    <source>
        <dbReference type="EMBL" id="NMP27900.1"/>
    </source>
</evidence>
<dbReference type="NCBIfam" id="NF007998">
    <property type="entry name" value="PRK10723.1"/>
    <property type="match status" value="1"/>
</dbReference>
<dbReference type="GO" id="GO:0016491">
    <property type="term" value="F:oxidoreductase activity"/>
    <property type="evidence" value="ECO:0007669"/>
    <property type="project" value="UniProtKB-KW"/>
</dbReference>
<dbReference type="GO" id="GO:0016787">
    <property type="term" value="F:hydrolase activity"/>
    <property type="evidence" value="ECO:0007669"/>
    <property type="project" value="UniProtKB-KW"/>
</dbReference>
<evidence type="ECO:0000256" key="1">
    <source>
        <dbReference type="ARBA" id="ARBA00000553"/>
    </source>
</evidence>
<dbReference type="NCBIfam" id="TIGR00726">
    <property type="entry name" value="peptidoglycan editing factor PgeF"/>
    <property type="match status" value="1"/>
</dbReference>
<dbReference type="Gene3D" id="3.60.140.10">
    <property type="entry name" value="CNF1/YfiH-like putative cysteine hydrolases"/>
    <property type="match status" value="1"/>
</dbReference>
<dbReference type="Proteomes" id="UP000585363">
    <property type="component" value="Unassembled WGS sequence"/>
</dbReference>
<keyword evidence="6" id="KW-0862">Zinc</keyword>
<reference evidence="11 12" key="1">
    <citation type="submission" date="2020-01" db="EMBL/GenBank/DDBJ databases">
        <authorList>
            <person name="Lee S.D."/>
        </authorList>
    </citation>
    <scope>NUCLEOTIDE SEQUENCE [LARGE SCALE GENOMIC DNA]</scope>
    <source>
        <strain evidence="11 12">SAP-1</strain>
    </source>
</reference>
<evidence type="ECO:0000256" key="3">
    <source>
        <dbReference type="ARBA" id="ARBA00022679"/>
    </source>
</evidence>
<keyword evidence="4" id="KW-0479">Metal-binding</keyword>
<evidence type="ECO:0000256" key="10">
    <source>
        <dbReference type="RuleBase" id="RU361274"/>
    </source>
</evidence>
<evidence type="ECO:0000313" key="12">
    <source>
        <dbReference type="Proteomes" id="UP000585363"/>
    </source>
</evidence>
<evidence type="ECO:0000256" key="2">
    <source>
        <dbReference type="ARBA" id="ARBA00007353"/>
    </source>
</evidence>
<dbReference type="GO" id="GO:0005507">
    <property type="term" value="F:copper ion binding"/>
    <property type="evidence" value="ECO:0007669"/>
    <property type="project" value="TreeGrafter"/>
</dbReference>
<dbReference type="PANTHER" id="PTHR30616">
    <property type="entry name" value="UNCHARACTERIZED PROTEIN YFIH"/>
    <property type="match status" value="1"/>
</dbReference>
<name>A0A848MLH5_9GAMM</name>
<evidence type="ECO:0000256" key="4">
    <source>
        <dbReference type="ARBA" id="ARBA00022723"/>
    </source>
</evidence>
<evidence type="ECO:0000256" key="9">
    <source>
        <dbReference type="ARBA" id="ARBA00049893"/>
    </source>
</evidence>
<comment type="catalytic activity">
    <reaction evidence="9">
        <text>S-methyl-5'-thioadenosine + phosphate = 5-(methylsulfanyl)-alpha-D-ribose 1-phosphate + adenine</text>
        <dbReference type="Rhea" id="RHEA:11852"/>
        <dbReference type="ChEBI" id="CHEBI:16708"/>
        <dbReference type="ChEBI" id="CHEBI:17509"/>
        <dbReference type="ChEBI" id="CHEBI:43474"/>
        <dbReference type="ChEBI" id="CHEBI:58533"/>
        <dbReference type="EC" id="2.4.2.28"/>
    </reaction>
    <physiologicalReaction direction="left-to-right" evidence="9">
        <dbReference type="Rhea" id="RHEA:11853"/>
    </physiologicalReaction>
</comment>
<sequence length="245" mass="26252">MSALLFPQWPQPDSVGCCATTRQGGISLPPYGSLNLGSHVSDAPEHVATNRQRLIELASLPAAPHWLDQVHGTDVVRLSPQTPSDPPLRADAAYADCRGVVCAAMSADCLPVLFCSTAGDEVAAAHAGWRGLNAGVLESTLSEFRADPAEIMAWLGPAIGPQQFEVGGEVREAFIVSQPQAVAAFTPYGNKFLANIYLLARLRLEAAGIMQIYGGEYCTVSDPSHFFSYRRDGVTGRLATLIWLR</sequence>
<evidence type="ECO:0000256" key="6">
    <source>
        <dbReference type="ARBA" id="ARBA00022833"/>
    </source>
</evidence>
<gene>
    <name evidence="11" type="primary">pgeF</name>
    <name evidence="11" type="ORF">GW590_13650</name>
</gene>
<keyword evidence="5" id="KW-0378">Hydrolase</keyword>
<dbReference type="Pfam" id="PF02578">
    <property type="entry name" value="Cu-oxidase_4"/>
    <property type="match status" value="1"/>
</dbReference>